<accession>A0A1G8YL94</accession>
<reference evidence="8" key="1">
    <citation type="submission" date="2016-10" db="EMBL/GenBank/DDBJ databases">
        <authorList>
            <person name="Varghese N."/>
            <person name="Submissions S."/>
        </authorList>
    </citation>
    <scope>NUCLEOTIDE SEQUENCE [LARGE SCALE GENOMIC DNA]</scope>
    <source>
        <strain evidence="8">CGMCC 1.10789</strain>
    </source>
</reference>
<keyword evidence="8" id="KW-1185">Reference proteome</keyword>
<dbReference type="GO" id="GO:0016787">
    <property type="term" value="F:hydrolase activity"/>
    <property type="evidence" value="ECO:0007669"/>
    <property type="project" value="UniProtKB-KW"/>
</dbReference>
<keyword evidence="7" id="KW-0378">Hydrolase</keyword>
<dbReference type="EMBL" id="FNFV01000001">
    <property type="protein sequence ID" value="SDK03234.1"/>
    <property type="molecule type" value="Genomic_DNA"/>
</dbReference>
<comment type="subcellular location">
    <subcellularLocation>
        <location evidence="1">Cell membrane</location>
        <topology evidence="1">Multi-pass membrane protein</topology>
    </subcellularLocation>
</comment>
<evidence type="ECO:0000256" key="6">
    <source>
        <dbReference type="SAM" id="Phobius"/>
    </source>
</evidence>
<protein>
    <submittedName>
        <fullName evidence="7">Putative effector of murein hydrolase LrgA, UPF0299 family</fullName>
    </submittedName>
</protein>
<evidence type="ECO:0000256" key="5">
    <source>
        <dbReference type="ARBA" id="ARBA00023136"/>
    </source>
</evidence>
<sequence>MIAGLALLLSLQLAGELAVRALGLPLPGPVLGMAGLLAMLSASPRLGEVVAPTAGVLLANLSLLFVPAGVGVVAHLDRITSEGAGLALALVGSTVLALLAGVGAFLAVARWIGAAAEEEGGR</sequence>
<evidence type="ECO:0000313" key="7">
    <source>
        <dbReference type="EMBL" id="SDK03234.1"/>
    </source>
</evidence>
<dbReference type="PANTHER" id="PTHR33931">
    <property type="entry name" value="HOLIN-LIKE PROTEIN CIDA-RELATED"/>
    <property type="match status" value="1"/>
</dbReference>
<dbReference type="RefSeq" id="WP_092497566.1">
    <property type="nucleotide sequence ID" value="NZ_FNFV01000001.1"/>
</dbReference>
<dbReference type="Proteomes" id="UP000199328">
    <property type="component" value="Unassembled WGS sequence"/>
</dbReference>
<gene>
    <name evidence="7" type="ORF">SAMN05216257_101360</name>
</gene>
<evidence type="ECO:0000256" key="1">
    <source>
        <dbReference type="ARBA" id="ARBA00004651"/>
    </source>
</evidence>
<dbReference type="AlphaFoldDB" id="A0A1G8YL94"/>
<keyword evidence="3 6" id="KW-0812">Transmembrane</keyword>
<evidence type="ECO:0000256" key="3">
    <source>
        <dbReference type="ARBA" id="ARBA00022692"/>
    </source>
</evidence>
<dbReference type="PANTHER" id="PTHR33931:SF2">
    <property type="entry name" value="HOLIN-LIKE PROTEIN CIDA"/>
    <property type="match status" value="1"/>
</dbReference>
<proteinExistence type="predicted"/>
<evidence type="ECO:0000256" key="4">
    <source>
        <dbReference type="ARBA" id="ARBA00022989"/>
    </source>
</evidence>
<keyword evidence="2" id="KW-1003">Cell membrane</keyword>
<dbReference type="STRING" id="990712.SAMN05216257_101360"/>
<dbReference type="OrthoDB" id="385012at2"/>
<keyword evidence="5 6" id="KW-0472">Membrane</keyword>
<keyword evidence="4 6" id="KW-1133">Transmembrane helix</keyword>
<organism evidence="7 8">
    <name type="scientific">Meinhardsimonia xiamenensis</name>
    <dbReference type="NCBI Taxonomy" id="990712"/>
    <lineage>
        <taxon>Bacteria</taxon>
        <taxon>Pseudomonadati</taxon>
        <taxon>Pseudomonadota</taxon>
        <taxon>Alphaproteobacteria</taxon>
        <taxon>Rhodobacterales</taxon>
        <taxon>Paracoccaceae</taxon>
        <taxon>Meinhardsimonia</taxon>
    </lineage>
</organism>
<feature type="transmembrane region" description="Helical" evidence="6">
    <location>
        <begin position="86"/>
        <end position="112"/>
    </location>
</feature>
<dbReference type="InterPro" id="IPR005538">
    <property type="entry name" value="LrgA/CidA"/>
</dbReference>
<evidence type="ECO:0000256" key="2">
    <source>
        <dbReference type="ARBA" id="ARBA00022475"/>
    </source>
</evidence>
<feature type="transmembrane region" description="Helical" evidence="6">
    <location>
        <begin position="49"/>
        <end position="74"/>
    </location>
</feature>
<dbReference type="Pfam" id="PF03788">
    <property type="entry name" value="LrgA"/>
    <property type="match status" value="1"/>
</dbReference>
<dbReference type="GO" id="GO:0005886">
    <property type="term" value="C:plasma membrane"/>
    <property type="evidence" value="ECO:0007669"/>
    <property type="project" value="UniProtKB-SubCell"/>
</dbReference>
<name>A0A1G8YL94_9RHOB</name>
<evidence type="ECO:0000313" key="8">
    <source>
        <dbReference type="Proteomes" id="UP000199328"/>
    </source>
</evidence>